<evidence type="ECO:0008006" key="4">
    <source>
        <dbReference type="Google" id="ProtNLM"/>
    </source>
</evidence>
<name>A0A8H6W6G6_9AGAR</name>
<sequence>MPFGIEKVFRRSQPSEGILDKHNATRNVPQWTKTANPEFFPTSCSVSVIEPVISNTIVLGYLLLTIVCVWLSLAPHNFKRRRRGWSVYAVLAVSAVIRMCPLDWTAPSLSSILSYAFSVVPQLCTHELFFGLTSHLLCFLCAQLVFHLHQRLPPTHPDTVFVHMLIWVIPLAINMTSANLNRTFWLLYQTGCNIRTLPTVSQLRYGILRLHELCVLPSTLGQANKTIIHGSLLANLLIFGICLALSNLHRAARARSIQNCATMGLGLPDPGTKASSFGVFGRLLCGLEHPSVDTQTHCNSAGGGLLWPSISSPIDSAPSQTAESINRHDVVSTKTATNDSIIRNRAGPHSAKFF</sequence>
<evidence type="ECO:0000313" key="2">
    <source>
        <dbReference type="EMBL" id="KAF7301044.1"/>
    </source>
</evidence>
<evidence type="ECO:0000313" key="3">
    <source>
        <dbReference type="Proteomes" id="UP000636479"/>
    </source>
</evidence>
<keyword evidence="1" id="KW-0472">Membrane</keyword>
<feature type="transmembrane region" description="Helical" evidence="1">
    <location>
        <begin position="128"/>
        <end position="148"/>
    </location>
</feature>
<dbReference type="AlphaFoldDB" id="A0A8H6W6G6"/>
<accession>A0A8H6W6G6</accession>
<feature type="transmembrane region" description="Helical" evidence="1">
    <location>
        <begin position="227"/>
        <end position="248"/>
    </location>
</feature>
<proteinExistence type="predicted"/>
<dbReference type="RefSeq" id="XP_037219044.1">
    <property type="nucleotide sequence ID" value="XM_037363400.1"/>
</dbReference>
<dbReference type="GeneID" id="59345916"/>
<feature type="transmembrane region" description="Helical" evidence="1">
    <location>
        <begin position="85"/>
        <end position="104"/>
    </location>
</feature>
<feature type="transmembrane region" description="Helical" evidence="1">
    <location>
        <begin position="52"/>
        <end position="73"/>
    </location>
</feature>
<keyword evidence="1" id="KW-1133">Transmembrane helix</keyword>
<keyword evidence="1" id="KW-0812">Transmembrane</keyword>
<keyword evidence="3" id="KW-1185">Reference proteome</keyword>
<dbReference type="EMBL" id="JACAZF010000006">
    <property type="protein sequence ID" value="KAF7301044.1"/>
    <property type="molecule type" value="Genomic_DNA"/>
</dbReference>
<protein>
    <recommendedName>
        <fullName evidence="4">Transmembrane protein</fullName>
    </recommendedName>
</protein>
<organism evidence="2 3">
    <name type="scientific">Mycena indigotica</name>
    <dbReference type="NCBI Taxonomy" id="2126181"/>
    <lineage>
        <taxon>Eukaryota</taxon>
        <taxon>Fungi</taxon>
        <taxon>Dikarya</taxon>
        <taxon>Basidiomycota</taxon>
        <taxon>Agaricomycotina</taxon>
        <taxon>Agaricomycetes</taxon>
        <taxon>Agaricomycetidae</taxon>
        <taxon>Agaricales</taxon>
        <taxon>Marasmiineae</taxon>
        <taxon>Mycenaceae</taxon>
        <taxon>Mycena</taxon>
    </lineage>
</organism>
<dbReference type="Proteomes" id="UP000636479">
    <property type="component" value="Unassembled WGS sequence"/>
</dbReference>
<reference evidence="2" key="1">
    <citation type="submission" date="2020-05" db="EMBL/GenBank/DDBJ databases">
        <title>Mycena genomes resolve the evolution of fungal bioluminescence.</title>
        <authorList>
            <person name="Tsai I.J."/>
        </authorList>
    </citation>
    <scope>NUCLEOTIDE SEQUENCE</scope>
    <source>
        <strain evidence="2">171206Taipei</strain>
    </source>
</reference>
<feature type="transmembrane region" description="Helical" evidence="1">
    <location>
        <begin position="160"/>
        <end position="180"/>
    </location>
</feature>
<gene>
    <name evidence="2" type="ORF">MIND_00668200</name>
</gene>
<comment type="caution">
    <text evidence="2">The sequence shown here is derived from an EMBL/GenBank/DDBJ whole genome shotgun (WGS) entry which is preliminary data.</text>
</comment>
<evidence type="ECO:0000256" key="1">
    <source>
        <dbReference type="SAM" id="Phobius"/>
    </source>
</evidence>